<evidence type="ECO:0000256" key="1">
    <source>
        <dbReference type="ARBA" id="ARBA00023157"/>
    </source>
</evidence>
<reference evidence="3" key="1">
    <citation type="submission" date="2025-08" db="UniProtKB">
        <authorList>
            <consortium name="Ensembl"/>
        </authorList>
    </citation>
    <scope>IDENTIFICATION</scope>
</reference>
<keyword evidence="4" id="KW-1185">Reference proteome</keyword>
<dbReference type="Pfam" id="PF00059">
    <property type="entry name" value="Lectin_C"/>
    <property type="match status" value="1"/>
</dbReference>
<dbReference type="Ensembl" id="ENSSLUT00000035325.1">
    <property type="protein sequence ID" value="ENSSLUP00000034265.1"/>
    <property type="gene ID" value="ENSSLUG00000015231.1"/>
</dbReference>
<evidence type="ECO:0000313" key="3">
    <source>
        <dbReference type="Ensembl" id="ENSSLUP00000034265.1"/>
    </source>
</evidence>
<dbReference type="PROSITE" id="PS00615">
    <property type="entry name" value="C_TYPE_LECTIN_1"/>
    <property type="match status" value="1"/>
</dbReference>
<proteinExistence type="predicted"/>
<dbReference type="GeneTree" id="ENSGT01100000263473"/>
<reference evidence="3" key="2">
    <citation type="submission" date="2025-09" db="UniProtKB">
        <authorList>
            <consortium name="Ensembl"/>
        </authorList>
    </citation>
    <scope>IDENTIFICATION</scope>
</reference>
<dbReference type="SMART" id="SM00034">
    <property type="entry name" value="CLECT"/>
    <property type="match status" value="1"/>
</dbReference>
<sequence length="198" mass="22231">MVRPLWKITVDLESSIVISLVVRDQGSVSGRRFNKLSVTLMSELIYPEMGNSEFSVSEQHESCHRCGMDGEASTLLCALFSGPDVTFILTDISMTWPAAQSYCREQYTDLASVRNSTENQKVQKLIPTGESVWIGLFRDSWKWLDGSTSLFRYWKTGEPNNNDGTEICVAAAFNQSGQWEDWNCGVKRAFICFGPGEC</sequence>
<dbReference type="AlphaFoldDB" id="A0A8C9Z192"/>
<dbReference type="PROSITE" id="PS50041">
    <property type="entry name" value="C_TYPE_LECTIN_2"/>
    <property type="match status" value="1"/>
</dbReference>
<keyword evidence="1" id="KW-1015">Disulfide bond</keyword>
<protein>
    <recommendedName>
        <fullName evidence="2">C-type lectin domain-containing protein</fullName>
    </recommendedName>
</protein>
<dbReference type="PANTHER" id="PTHR45784">
    <property type="entry name" value="C-TYPE LECTIN DOMAIN FAMILY 20 MEMBER A-RELATED"/>
    <property type="match status" value="1"/>
</dbReference>
<dbReference type="PANTHER" id="PTHR45784:SF3">
    <property type="entry name" value="C-TYPE LECTIN DOMAIN FAMILY 4 MEMBER K-LIKE-RELATED"/>
    <property type="match status" value="1"/>
</dbReference>
<name>A0A8C9Z192_SANLU</name>
<evidence type="ECO:0000313" key="4">
    <source>
        <dbReference type="Proteomes" id="UP000694568"/>
    </source>
</evidence>
<accession>A0A8C9Z192</accession>
<dbReference type="SUPFAM" id="SSF56436">
    <property type="entry name" value="C-type lectin-like"/>
    <property type="match status" value="1"/>
</dbReference>
<dbReference type="Gene3D" id="3.10.100.10">
    <property type="entry name" value="Mannose-Binding Protein A, subunit A"/>
    <property type="match status" value="1"/>
</dbReference>
<dbReference type="Proteomes" id="UP000694568">
    <property type="component" value="Unplaced"/>
</dbReference>
<organism evidence="3 4">
    <name type="scientific">Sander lucioperca</name>
    <name type="common">Pike-perch</name>
    <name type="synonym">Perca lucioperca</name>
    <dbReference type="NCBI Taxonomy" id="283035"/>
    <lineage>
        <taxon>Eukaryota</taxon>
        <taxon>Metazoa</taxon>
        <taxon>Chordata</taxon>
        <taxon>Craniata</taxon>
        <taxon>Vertebrata</taxon>
        <taxon>Euteleostomi</taxon>
        <taxon>Actinopterygii</taxon>
        <taxon>Neopterygii</taxon>
        <taxon>Teleostei</taxon>
        <taxon>Neoteleostei</taxon>
        <taxon>Acanthomorphata</taxon>
        <taxon>Eupercaria</taxon>
        <taxon>Perciformes</taxon>
        <taxon>Percoidei</taxon>
        <taxon>Percidae</taxon>
        <taxon>Luciopercinae</taxon>
        <taxon>Sander</taxon>
    </lineage>
</organism>
<dbReference type="InterPro" id="IPR016187">
    <property type="entry name" value="CTDL_fold"/>
</dbReference>
<dbReference type="InterPro" id="IPR001304">
    <property type="entry name" value="C-type_lectin-like"/>
</dbReference>
<dbReference type="InterPro" id="IPR018378">
    <property type="entry name" value="C-type_lectin_CS"/>
</dbReference>
<evidence type="ECO:0000259" key="2">
    <source>
        <dbReference type="PROSITE" id="PS50041"/>
    </source>
</evidence>
<dbReference type="InterPro" id="IPR016186">
    <property type="entry name" value="C-type_lectin-like/link_sf"/>
</dbReference>
<feature type="domain" description="C-type lectin" evidence="2">
    <location>
        <begin position="87"/>
        <end position="193"/>
    </location>
</feature>